<keyword evidence="8 10" id="KW-0131">Cell cycle</keyword>
<keyword evidence="6 10" id="KW-0573">Peptidoglycan synthesis</keyword>
<comment type="subcellular location">
    <subcellularLocation>
        <location evidence="10">Cell membrane</location>
        <topology evidence="10">Peripheral membrane protein</topology>
        <orientation evidence="10">Cytoplasmic side</orientation>
    </subcellularLocation>
</comment>
<dbReference type="Pfam" id="PF04101">
    <property type="entry name" value="Glyco_tran_28_C"/>
    <property type="match status" value="1"/>
</dbReference>
<feature type="binding site" evidence="10">
    <location>
        <position position="309"/>
    </location>
    <ligand>
        <name>UDP-N-acetyl-alpha-D-glucosamine</name>
        <dbReference type="ChEBI" id="CHEBI:57705"/>
    </ligand>
</feature>
<organism evidence="13 14">
    <name type="scientific">Hymenobacter koreensis</name>
    <dbReference type="NCBI Taxonomy" id="1084523"/>
    <lineage>
        <taxon>Bacteria</taxon>
        <taxon>Pseudomonadati</taxon>
        <taxon>Bacteroidota</taxon>
        <taxon>Cytophagia</taxon>
        <taxon>Cytophagales</taxon>
        <taxon>Hymenobacteraceae</taxon>
        <taxon>Hymenobacter</taxon>
    </lineage>
</organism>
<feature type="binding site" evidence="10">
    <location>
        <position position="180"/>
    </location>
    <ligand>
        <name>UDP-N-acetyl-alpha-D-glucosamine</name>
        <dbReference type="ChEBI" id="CHEBI:57705"/>
    </ligand>
</feature>
<sequence>MPDQAHHIEPNLQASCRVVISGGGTGGHIFPAVAIANELRRRRPDADILFVGANGRMEMTRVPEAGYRIVGLNISGLQRRLTPENLLFPLKVFRSVRKAGELLETFRPDAVVGVGGYASAPVLLAATSRAIPALIQEQNSYAGLVNKLLARRVDRVCVAYEGMEKFFPADKLTITGNPVRAEIADGDRTEALQFFNLDPTRPVLLVVGGSLGARTLNQATAAALTRLKEAGVQLLWQTGKLYYPTAQEQAAPFAADNLYAHEFIRRMDLAYAAADVVISRAGALSVSELCLTGKPCVLVPSPNVAEDHQTKNALALSTRGAALQVSDAEAAQKLYDVALALLTDKEQQQKLQQNIRPLARPDATRDIVDQLEVLIQRRQAASVR</sequence>
<evidence type="ECO:0000313" key="14">
    <source>
        <dbReference type="Proteomes" id="UP001500454"/>
    </source>
</evidence>
<evidence type="ECO:0000256" key="1">
    <source>
        <dbReference type="ARBA" id="ARBA00022475"/>
    </source>
</evidence>
<evidence type="ECO:0000259" key="11">
    <source>
        <dbReference type="Pfam" id="PF03033"/>
    </source>
</evidence>
<keyword evidence="4 10" id="KW-0808">Transferase</keyword>
<feature type="domain" description="Glycosyltransferase family 28 N-terminal" evidence="11">
    <location>
        <begin position="18"/>
        <end position="157"/>
    </location>
</feature>
<evidence type="ECO:0000256" key="6">
    <source>
        <dbReference type="ARBA" id="ARBA00022984"/>
    </source>
</evidence>
<protein>
    <recommendedName>
        <fullName evidence="10">UDP-N-acetylglucosamine--N-acetylmuramyl-(pentapeptide) pyrophosphoryl-undecaprenol N-acetylglucosamine transferase</fullName>
        <ecNumber evidence="10">2.4.1.227</ecNumber>
    </recommendedName>
    <alternativeName>
        <fullName evidence="10">Undecaprenyl-PP-MurNAc-pentapeptide-UDPGlcNAc GlcNAc transferase</fullName>
    </alternativeName>
</protein>
<evidence type="ECO:0000256" key="7">
    <source>
        <dbReference type="ARBA" id="ARBA00023136"/>
    </source>
</evidence>
<keyword evidence="14" id="KW-1185">Reference proteome</keyword>
<keyword evidence="1 10" id="KW-1003">Cell membrane</keyword>
<comment type="caution">
    <text evidence="13">The sequence shown here is derived from an EMBL/GenBank/DDBJ whole genome shotgun (WGS) entry which is preliminary data.</text>
</comment>
<dbReference type="CDD" id="cd03785">
    <property type="entry name" value="GT28_MurG"/>
    <property type="match status" value="1"/>
</dbReference>
<keyword evidence="2 10" id="KW-0132">Cell division</keyword>
<gene>
    <name evidence="10 13" type="primary">murG</name>
    <name evidence="13" type="ORF">GCM10023186_21660</name>
</gene>
<feature type="binding site" evidence="10">
    <location>
        <begin position="25"/>
        <end position="27"/>
    </location>
    <ligand>
        <name>UDP-N-acetyl-alpha-D-glucosamine</name>
        <dbReference type="ChEBI" id="CHEBI:57705"/>
    </ligand>
</feature>
<dbReference type="Proteomes" id="UP001500454">
    <property type="component" value="Unassembled WGS sequence"/>
</dbReference>
<dbReference type="InterPro" id="IPR004276">
    <property type="entry name" value="GlycoTrans_28_N"/>
</dbReference>
<evidence type="ECO:0000256" key="2">
    <source>
        <dbReference type="ARBA" id="ARBA00022618"/>
    </source>
</evidence>
<dbReference type="EC" id="2.4.1.227" evidence="10"/>
<reference evidence="14" key="1">
    <citation type="journal article" date="2019" name="Int. J. Syst. Evol. Microbiol.">
        <title>The Global Catalogue of Microorganisms (GCM) 10K type strain sequencing project: providing services to taxonomists for standard genome sequencing and annotation.</title>
        <authorList>
            <consortium name="The Broad Institute Genomics Platform"/>
            <consortium name="The Broad Institute Genome Sequencing Center for Infectious Disease"/>
            <person name="Wu L."/>
            <person name="Ma J."/>
        </authorList>
    </citation>
    <scope>NUCLEOTIDE SEQUENCE [LARGE SCALE GENOMIC DNA]</scope>
    <source>
        <strain evidence="14">JCM 17924</strain>
    </source>
</reference>
<name>A0ABP8IZB4_9BACT</name>
<dbReference type="InterPro" id="IPR006009">
    <property type="entry name" value="GlcNAc_MurG"/>
</dbReference>
<keyword evidence="5 10" id="KW-0133">Cell shape</keyword>
<accession>A0ABP8IZB4</accession>
<comment type="function">
    <text evidence="10">Cell wall formation. Catalyzes the transfer of a GlcNAc subunit on undecaprenyl-pyrophosphoryl-MurNAc-pentapeptide (lipid intermediate I) to form undecaprenyl-pyrophosphoryl-MurNAc-(pentapeptide)GlcNAc (lipid intermediate II).</text>
</comment>
<dbReference type="SUPFAM" id="SSF53756">
    <property type="entry name" value="UDP-Glycosyltransferase/glycogen phosphorylase"/>
    <property type="match status" value="1"/>
</dbReference>
<feature type="domain" description="Glycosyl transferase family 28 C-terminal" evidence="12">
    <location>
        <begin position="203"/>
        <end position="354"/>
    </location>
</feature>
<dbReference type="PANTHER" id="PTHR21015:SF22">
    <property type="entry name" value="GLYCOSYLTRANSFERASE"/>
    <property type="match status" value="1"/>
</dbReference>
<dbReference type="EMBL" id="BAABHA010000004">
    <property type="protein sequence ID" value="GAA4381851.1"/>
    <property type="molecule type" value="Genomic_DNA"/>
</dbReference>
<comment type="catalytic activity">
    <reaction evidence="10">
        <text>di-trans,octa-cis-undecaprenyl diphospho-N-acetyl-alpha-D-muramoyl-L-alanyl-D-glutamyl-meso-2,6-diaminopimeloyl-D-alanyl-D-alanine + UDP-N-acetyl-alpha-D-glucosamine = di-trans,octa-cis-undecaprenyl diphospho-[N-acetyl-alpha-D-glucosaminyl-(1-&gt;4)]-N-acetyl-alpha-D-muramoyl-L-alanyl-D-glutamyl-meso-2,6-diaminopimeloyl-D-alanyl-D-alanine + UDP + H(+)</text>
        <dbReference type="Rhea" id="RHEA:31227"/>
        <dbReference type="ChEBI" id="CHEBI:15378"/>
        <dbReference type="ChEBI" id="CHEBI:57705"/>
        <dbReference type="ChEBI" id="CHEBI:58223"/>
        <dbReference type="ChEBI" id="CHEBI:61387"/>
        <dbReference type="ChEBI" id="CHEBI:61388"/>
        <dbReference type="EC" id="2.4.1.227"/>
    </reaction>
</comment>
<keyword evidence="3 10" id="KW-0328">Glycosyltransferase</keyword>
<evidence type="ECO:0000313" key="13">
    <source>
        <dbReference type="EMBL" id="GAA4381851.1"/>
    </source>
</evidence>
<dbReference type="PANTHER" id="PTHR21015">
    <property type="entry name" value="UDP-N-ACETYLGLUCOSAMINE--N-ACETYLMURAMYL-(PENTAPEPTIDE) PYROPHOSPHORYL-UNDECAPRENOL N-ACETYLGLUCOSAMINE TRANSFERASE 1"/>
    <property type="match status" value="1"/>
</dbReference>
<evidence type="ECO:0000256" key="3">
    <source>
        <dbReference type="ARBA" id="ARBA00022676"/>
    </source>
</evidence>
<evidence type="ECO:0000259" key="12">
    <source>
        <dbReference type="Pfam" id="PF04101"/>
    </source>
</evidence>
<dbReference type="InterPro" id="IPR007235">
    <property type="entry name" value="Glyco_trans_28_C"/>
</dbReference>
<feature type="binding site" evidence="10">
    <location>
        <position position="264"/>
    </location>
    <ligand>
        <name>UDP-N-acetyl-alpha-D-glucosamine</name>
        <dbReference type="ChEBI" id="CHEBI:57705"/>
    </ligand>
</feature>
<dbReference type="NCBIfam" id="TIGR01133">
    <property type="entry name" value="murG"/>
    <property type="match status" value="1"/>
</dbReference>
<proteinExistence type="inferred from homology"/>
<evidence type="ECO:0000256" key="8">
    <source>
        <dbReference type="ARBA" id="ARBA00023306"/>
    </source>
</evidence>
<feature type="binding site" evidence="10">
    <location>
        <begin position="283"/>
        <end position="288"/>
    </location>
    <ligand>
        <name>UDP-N-acetyl-alpha-D-glucosamine</name>
        <dbReference type="ChEBI" id="CHEBI:57705"/>
    </ligand>
</feature>
<dbReference type="RefSeq" id="WP_345224071.1">
    <property type="nucleotide sequence ID" value="NZ_BAABHA010000004.1"/>
</dbReference>
<feature type="binding site" evidence="10">
    <location>
        <position position="139"/>
    </location>
    <ligand>
        <name>UDP-N-acetyl-alpha-D-glucosamine</name>
        <dbReference type="ChEBI" id="CHEBI:57705"/>
    </ligand>
</feature>
<dbReference type="HAMAP" id="MF_00033">
    <property type="entry name" value="MurG"/>
    <property type="match status" value="1"/>
</dbReference>
<evidence type="ECO:0000256" key="5">
    <source>
        <dbReference type="ARBA" id="ARBA00022960"/>
    </source>
</evidence>
<evidence type="ECO:0000256" key="9">
    <source>
        <dbReference type="ARBA" id="ARBA00023316"/>
    </source>
</evidence>
<keyword evidence="9 10" id="KW-0961">Cell wall biogenesis/degradation</keyword>
<keyword evidence="7 10" id="KW-0472">Membrane</keyword>
<evidence type="ECO:0000256" key="4">
    <source>
        <dbReference type="ARBA" id="ARBA00022679"/>
    </source>
</evidence>
<feature type="binding site" evidence="10">
    <location>
        <position position="210"/>
    </location>
    <ligand>
        <name>UDP-N-acetyl-alpha-D-glucosamine</name>
        <dbReference type="ChEBI" id="CHEBI:57705"/>
    </ligand>
</feature>
<comment type="similarity">
    <text evidence="10">Belongs to the glycosyltransferase 28 family. MurG subfamily.</text>
</comment>
<dbReference type="Pfam" id="PF03033">
    <property type="entry name" value="Glyco_transf_28"/>
    <property type="match status" value="1"/>
</dbReference>
<comment type="pathway">
    <text evidence="10">Cell wall biogenesis; peptidoglycan biosynthesis.</text>
</comment>
<evidence type="ECO:0000256" key="10">
    <source>
        <dbReference type="HAMAP-Rule" id="MF_00033"/>
    </source>
</evidence>
<dbReference type="Gene3D" id="3.40.50.2000">
    <property type="entry name" value="Glycogen Phosphorylase B"/>
    <property type="match status" value="2"/>
</dbReference>